<feature type="region of interest" description="Disordered" evidence="1">
    <location>
        <begin position="219"/>
        <end position="252"/>
    </location>
</feature>
<dbReference type="EMBL" id="BQNB010021159">
    <property type="protein sequence ID" value="GJU03494.1"/>
    <property type="molecule type" value="Genomic_DNA"/>
</dbReference>
<evidence type="ECO:0000313" key="3">
    <source>
        <dbReference type="Proteomes" id="UP001151760"/>
    </source>
</evidence>
<sequence length="284" mass="31373">MGIHPARSSHKLGLVVSSDSVKINVTDGVEKDSENVGEKFSRKRKVAAVVKLENKEESAEVVLIPDLNQLADDEKLSPGTKETQDIVSEGNVGIELKEGNVNGRTTRWRRFSREDKNKGVSVVDVEQDDMEIDLGKDIDIGDKGKGKLVEVDLSSNDSGPDNMDEDFVLGTRCGFMGAAADAGILAIGRASTSSSRMRERFKNAARKNAMRFAYFSHQQEEEELDIDDDDEDEPELPQTEANVDEEDWPGPFSTAMKIINDRTANMAPILLLVNPHRLSLKSNR</sequence>
<evidence type="ECO:0000256" key="1">
    <source>
        <dbReference type="SAM" id="MobiDB-lite"/>
    </source>
</evidence>
<reference evidence="2" key="1">
    <citation type="journal article" date="2022" name="Int. J. Mol. Sci.">
        <title>Draft Genome of Tanacetum Coccineum: Genomic Comparison of Closely Related Tanacetum-Family Plants.</title>
        <authorList>
            <person name="Yamashiro T."/>
            <person name="Shiraishi A."/>
            <person name="Nakayama K."/>
            <person name="Satake H."/>
        </authorList>
    </citation>
    <scope>NUCLEOTIDE SEQUENCE</scope>
</reference>
<reference evidence="2" key="2">
    <citation type="submission" date="2022-01" db="EMBL/GenBank/DDBJ databases">
        <authorList>
            <person name="Yamashiro T."/>
            <person name="Shiraishi A."/>
            <person name="Satake H."/>
            <person name="Nakayama K."/>
        </authorList>
    </citation>
    <scope>NUCLEOTIDE SEQUENCE</scope>
</reference>
<feature type="compositionally biased region" description="Acidic residues" evidence="1">
    <location>
        <begin position="220"/>
        <end position="235"/>
    </location>
</feature>
<evidence type="ECO:0000313" key="2">
    <source>
        <dbReference type="EMBL" id="GJU03494.1"/>
    </source>
</evidence>
<name>A0ABQ5IX10_9ASTR</name>
<keyword evidence="3" id="KW-1185">Reference proteome</keyword>
<proteinExistence type="predicted"/>
<protein>
    <submittedName>
        <fullName evidence="2">Uncharacterized protein</fullName>
    </submittedName>
</protein>
<gene>
    <name evidence="2" type="ORF">Tco_1113832</name>
</gene>
<organism evidence="2 3">
    <name type="scientific">Tanacetum coccineum</name>
    <dbReference type="NCBI Taxonomy" id="301880"/>
    <lineage>
        <taxon>Eukaryota</taxon>
        <taxon>Viridiplantae</taxon>
        <taxon>Streptophyta</taxon>
        <taxon>Embryophyta</taxon>
        <taxon>Tracheophyta</taxon>
        <taxon>Spermatophyta</taxon>
        <taxon>Magnoliopsida</taxon>
        <taxon>eudicotyledons</taxon>
        <taxon>Gunneridae</taxon>
        <taxon>Pentapetalae</taxon>
        <taxon>asterids</taxon>
        <taxon>campanulids</taxon>
        <taxon>Asterales</taxon>
        <taxon>Asteraceae</taxon>
        <taxon>Asteroideae</taxon>
        <taxon>Anthemideae</taxon>
        <taxon>Anthemidinae</taxon>
        <taxon>Tanacetum</taxon>
    </lineage>
</organism>
<comment type="caution">
    <text evidence="2">The sequence shown here is derived from an EMBL/GenBank/DDBJ whole genome shotgun (WGS) entry which is preliminary data.</text>
</comment>
<dbReference type="Proteomes" id="UP001151760">
    <property type="component" value="Unassembled WGS sequence"/>
</dbReference>
<accession>A0ABQ5IX10</accession>